<dbReference type="InterPro" id="IPR025736">
    <property type="entry name" value="PucR_C-HTH_dom"/>
</dbReference>
<gene>
    <name evidence="3" type="ORF">GNP93_04020</name>
</gene>
<proteinExistence type="inferred from homology"/>
<dbReference type="InterPro" id="IPR042070">
    <property type="entry name" value="PucR_C-HTH_sf"/>
</dbReference>
<evidence type="ECO:0000313" key="4">
    <source>
        <dbReference type="Proteomes" id="UP000450917"/>
    </source>
</evidence>
<evidence type="ECO:0000259" key="2">
    <source>
        <dbReference type="SMART" id="SM00989"/>
    </source>
</evidence>
<dbReference type="SMART" id="SM00989">
    <property type="entry name" value="V4R"/>
    <property type="match status" value="1"/>
</dbReference>
<dbReference type="Gene3D" id="3.30.1380.20">
    <property type="entry name" value="Trafficking protein particle complex subunit 3"/>
    <property type="match status" value="1"/>
</dbReference>
<keyword evidence="4" id="KW-1185">Reference proteome</keyword>
<dbReference type="PANTHER" id="PTHR33744:SF1">
    <property type="entry name" value="DNA-BINDING TRANSCRIPTIONAL ACTIVATOR ADER"/>
    <property type="match status" value="1"/>
</dbReference>
<evidence type="ECO:0000313" key="3">
    <source>
        <dbReference type="EMBL" id="MUG69842.1"/>
    </source>
</evidence>
<dbReference type="InterPro" id="IPR004096">
    <property type="entry name" value="V4R"/>
</dbReference>
<protein>
    <recommendedName>
        <fullName evidence="2">4-vinyl reductase 4VR domain-containing protein</fullName>
    </recommendedName>
</protein>
<dbReference type="InterPro" id="IPR024096">
    <property type="entry name" value="NO_sig/Golgi_transp_ligand-bd"/>
</dbReference>
<dbReference type="InterPro" id="IPR041522">
    <property type="entry name" value="CdaR_GGDEF"/>
</dbReference>
<dbReference type="Proteomes" id="UP000450917">
    <property type="component" value="Unassembled WGS sequence"/>
</dbReference>
<dbReference type="Pfam" id="PF02830">
    <property type="entry name" value="V4R"/>
    <property type="match status" value="1"/>
</dbReference>
<dbReference type="Gene3D" id="1.10.10.2840">
    <property type="entry name" value="PucR C-terminal helix-turn-helix domain"/>
    <property type="match status" value="1"/>
</dbReference>
<comment type="similarity">
    <text evidence="1">Belongs to the CdaR family.</text>
</comment>
<reference evidence="3 4" key="1">
    <citation type="submission" date="2019-11" db="EMBL/GenBank/DDBJ databases">
        <title>Draft genome sequences of five Paenibacillus species of dairy origin.</title>
        <authorList>
            <person name="Olajide A.M."/>
            <person name="Chen S."/>
            <person name="Lapointe G."/>
        </authorList>
    </citation>
    <scope>NUCLEOTIDE SEQUENCE [LARGE SCALE GENOMIC DNA]</scope>
    <source>
        <strain evidence="3 4">2CS3</strain>
    </source>
</reference>
<dbReference type="EMBL" id="WNZX01000002">
    <property type="protein sequence ID" value="MUG69842.1"/>
    <property type="molecule type" value="Genomic_DNA"/>
</dbReference>
<dbReference type="InterPro" id="IPR010523">
    <property type="entry name" value="XylR_N"/>
</dbReference>
<organism evidence="3 4">
    <name type="scientific">Paenibacillus validus</name>
    <dbReference type="NCBI Taxonomy" id="44253"/>
    <lineage>
        <taxon>Bacteria</taxon>
        <taxon>Bacillati</taxon>
        <taxon>Bacillota</taxon>
        <taxon>Bacilli</taxon>
        <taxon>Bacillales</taxon>
        <taxon>Paenibacillaceae</taxon>
        <taxon>Paenibacillus</taxon>
    </lineage>
</organism>
<feature type="domain" description="4-vinyl reductase 4VR" evidence="2">
    <location>
        <begin position="125"/>
        <end position="187"/>
    </location>
</feature>
<dbReference type="Pfam" id="PF06505">
    <property type="entry name" value="XylR_N"/>
    <property type="match status" value="1"/>
</dbReference>
<dbReference type="PANTHER" id="PTHR33744">
    <property type="entry name" value="CARBOHYDRATE DIACID REGULATOR"/>
    <property type="match status" value="1"/>
</dbReference>
<accession>A0A7X2Z7U2</accession>
<dbReference type="Pfam" id="PF17853">
    <property type="entry name" value="GGDEF_2"/>
    <property type="match status" value="1"/>
</dbReference>
<dbReference type="InterPro" id="IPR051448">
    <property type="entry name" value="CdaR-like_regulators"/>
</dbReference>
<name>A0A7X2Z7U2_9BACL</name>
<dbReference type="Pfam" id="PF13556">
    <property type="entry name" value="HTH_30"/>
    <property type="match status" value="1"/>
</dbReference>
<comment type="caution">
    <text evidence="3">The sequence shown here is derived from an EMBL/GenBank/DDBJ whole genome shotgun (WGS) entry which is preliminary data.</text>
</comment>
<dbReference type="AlphaFoldDB" id="A0A7X2Z7U2"/>
<evidence type="ECO:0000256" key="1">
    <source>
        <dbReference type="ARBA" id="ARBA00006754"/>
    </source>
</evidence>
<dbReference type="SUPFAM" id="SSF111126">
    <property type="entry name" value="Ligand-binding domain in the NO signalling and Golgi transport"/>
    <property type="match status" value="1"/>
</dbReference>
<sequence length="645" mass="73877">MVKGERTMRATDLSAAELLSFQSNEGKIFFKDRRTIFVGVDALGTLRKDLISALGMDRAKGFLLRYGWHCGTNDARYVKDVFAWEEETEWLLAGPKIHGVTGNVLAVPIEIRGNRETGEFYSEGYWHHSYEAEQHLEYFGYHHEPVCSTLIGYAGGYGSEFLGRKVIFKEIECIGKGDRHCRYVGKPVEEWDAEINPELPFYKEENLAIELDRAYRRIEKQKEVLSNALSINEKLSKILIQGGGLSTIVKILAQNLRTTVVLEDKNFNLLESFGEYTPHDILTFIQTSGGKQAQRIQRLMDEKRTVHLSVPGQFGWQHERLISPVLLKNEVCGYLSLVKPLDPFDEIETISLQRASTICAVQFLNERTVIEAEQRMKGEFLNELLIENPNVENLSYRMKLMGYDLDKPHYVFVFSLQHRYESHVQQRDTHFMEFKKRIAETIHSQLKSYGRNGLVSTRLDKIISVIPEVLLTQMKLDPKSFGELLVNIVNANYADFRITLGVSSLCKGIGSFRNGYEEANKSIGIAHSRVVKSNVITFDELGSLGIILHAKNAQELESFAMRLLKDLLAYDKEKDAELLKTLYLFLENQGNIHQTSREMMISIGAIRYRLKRIQEISGIDLTRAKDFFDTHLALQILMFYGVFEL</sequence>